<dbReference type="EMBL" id="JBHULX010000021">
    <property type="protein sequence ID" value="MFD2591415.1"/>
    <property type="molecule type" value="Genomic_DNA"/>
</dbReference>
<dbReference type="Proteomes" id="UP001597459">
    <property type="component" value="Unassembled WGS sequence"/>
</dbReference>
<sequence>MDTKKLRQVAGGFVTGITIVSSGDADEEVRAMTANSFLSVSLAPPLVLFSVDTRTRLFETLEKGKKITISILSEEQEEISNHFAGKNHLDHNLLFENIKNYPVIKNALGYYLTKVNQIIPAGDHYLVLCEVKDLYRNEQLNPLMYYSGGYKTYTKTLI</sequence>
<dbReference type="Gene3D" id="2.30.110.10">
    <property type="entry name" value="Electron Transport, Fmn-binding Protein, Chain A"/>
    <property type="match status" value="1"/>
</dbReference>
<dbReference type="PANTHER" id="PTHR30466:SF1">
    <property type="entry name" value="FMN REDUCTASE (NADH) RUTF"/>
    <property type="match status" value="1"/>
</dbReference>
<dbReference type="InterPro" id="IPR012349">
    <property type="entry name" value="Split_barrel_FMN-bd"/>
</dbReference>
<dbReference type="SMART" id="SM00903">
    <property type="entry name" value="Flavin_Reduct"/>
    <property type="match status" value="1"/>
</dbReference>
<evidence type="ECO:0000256" key="1">
    <source>
        <dbReference type="ARBA" id="ARBA00023002"/>
    </source>
</evidence>
<dbReference type="InterPro" id="IPR002563">
    <property type="entry name" value="Flavin_Rdtase-like_dom"/>
</dbReference>
<name>A0ABW5N7D2_9FLAO</name>
<dbReference type="PANTHER" id="PTHR30466">
    <property type="entry name" value="FLAVIN REDUCTASE"/>
    <property type="match status" value="1"/>
</dbReference>
<dbReference type="Pfam" id="PF01613">
    <property type="entry name" value="Flavin_Reduct"/>
    <property type="match status" value="1"/>
</dbReference>
<keyword evidence="4" id="KW-1185">Reference proteome</keyword>
<accession>A0ABW5N7D2</accession>
<dbReference type="GO" id="GO:0016491">
    <property type="term" value="F:oxidoreductase activity"/>
    <property type="evidence" value="ECO:0007669"/>
    <property type="project" value="UniProtKB-KW"/>
</dbReference>
<dbReference type="InterPro" id="IPR050268">
    <property type="entry name" value="NADH-dep_flavin_reductase"/>
</dbReference>
<evidence type="ECO:0000313" key="3">
    <source>
        <dbReference type="EMBL" id="MFD2591415.1"/>
    </source>
</evidence>
<reference evidence="4" key="1">
    <citation type="journal article" date="2019" name="Int. J. Syst. Evol. Microbiol.">
        <title>The Global Catalogue of Microorganisms (GCM) 10K type strain sequencing project: providing services to taxonomists for standard genome sequencing and annotation.</title>
        <authorList>
            <consortium name="The Broad Institute Genomics Platform"/>
            <consortium name="The Broad Institute Genome Sequencing Center for Infectious Disease"/>
            <person name="Wu L."/>
            <person name="Ma J."/>
        </authorList>
    </citation>
    <scope>NUCLEOTIDE SEQUENCE [LARGE SCALE GENOMIC DNA]</scope>
    <source>
        <strain evidence="4">KCTC 42423</strain>
    </source>
</reference>
<comment type="caution">
    <text evidence="3">The sequence shown here is derived from an EMBL/GenBank/DDBJ whole genome shotgun (WGS) entry which is preliminary data.</text>
</comment>
<dbReference type="RefSeq" id="WP_176028945.1">
    <property type="nucleotide sequence ID" value="NZ_JBHSJV010000001.1"/>
</dbReference>
<dbReference type="SUPFAM" id="SSF50475">
    <property type="entry name" value="FMN-binding split barrel"/>
    <property type="match status" value="1"/>
</dbReference>
<feature type="domain" description="Flavin reductase like" evidence="2">
    <location>
        <begin position="10"/>
        <end position="152"/>
    </location>
</feature>
<organism evidence="3 4">
    <name type="scientific">Aquimarina hainanensis</name>
    <dbReference type="NCBI Taxonomy" id="1578017"/>
    <lineage>
        <taxon>Bacteria</taxon>
        <taxon>Pseudomonadati</taxon>
        <taxon>Bacteroidota</taxon>
        <taxon>Flavobacteriia</taxon>
        <taxon>Flavobacteriales</taxon>
        <taxon>Flavobacteriaceae</taxon>
        <taxon>Aquimarina</taxon>
    </lineage>
</organism>
<dbReference type="EC" id="1.-.-.-" evidence="3"/>
<keyword evidence="1 3" id="KW-0560">Oxidoreductase</keyword>
<evidence type="ECO:0000313" key="4">
    <source>
        <dbReference type="Proteomes" id="UP001597459"/>
    </source>
</evidence>
<evidence type="ECO:0000259" key="2">
    <source>
        <dbReference type="SMART" id="SM00903"/>
    </source>
</evidence>
<gene>
    <name evidence="3" type="ORF">ACFSTE_11315</name>
</gene>
<proteinExistence type="predicted"/>
<protein>
    <submittedName>
        <fullName evidence="3">Flavin reductase family protein</fullName>
        <ecNumber evidence="3">1.-.-.-</ecNumber>
    </submittedName>
</protein>